<keyword evidence="7" id="KW-0695">RNA-directed DNA polymerase</keyword>
<dbReference type="SUPFAM" id="SSF53098">
    <property type="entry name" value="Ribonuclease H-like"/>
    <property type="match status" value="1"/>
</dbReference>
<keyword evidence="3" id="KW-0255">Endonuclease</keyword>
<dbReference type="Pfam" id="PF00665">
    <property type="entry name" value="rve"/>
    <property type="match status" value="1"/>
</dbReference>
<dbReference type="Gene3D" id="3.30.420.10">
    <property type="entry name" value="Ribonuclease H-like superfamily/Ribonuclease H"/>
    <property type="match status" value="1"/>
</dbReference>
<evidence type="ECO:0000259" key="10">
    <source>
        <dbReference type="PROSITE" id="PS50994"/>
    </source>
</evidence>
<sequence length="423" mass="48081">MALSSSNNDILNDDNYFLWELSARMALARKGLAGHVEITPEKAVALSDNEMWKTADSKAMGVIAKMLSSPYQAMIRNAKFAAEAWIILQQLDAVGDNVKDDEQLVVLLGSLSAEYDAIVKIIEARGNVDLYEAKEMLRREYETLQKRERQEAAFQSAVVRYDGRSRNDMKNKRQDRGQMKTSAPLEMVHTDLMGPINVKSKSGARFILVFVDDWSRYLHVYLLKSKTEVTSKFIEYTTVMERQTGGRVKCVRSDNGSEFCNKKFDGFCLQQGILHQTSAPYSPQQNGIAERANRSIAEMARAMLYYQQLSREWWGEAVMTAEVLWLRHLLTELGVLNMPPTVIYVDNQAAIAMVEHSGYQSRAKHIDLRYHFVRDAIESGELETKYVRSEDQLADFMTKAMPTPQFTKLVQLAGIRDDSVMAI</sequence>
<evidence type="ECO:0000256" key="6">
    <source>
        <dbReference type="ARBA" id="ARBA00022908"/>
    </source>
</evidence>
<keyword evidence="2" id="KW-0479">Metal-binding</keyword>
<name>A0AAD5LKJ4_PYTIN</name>
<dbReference type="PANTHER" id="PTHR42648">
    <property type="entry name" value="TRANSPOSASE, PUTATIVE-RELATED"/>
    <property type="match status" value="1"/>
</dbReference>
<dbReference type="AlphaFoldDB" id="A0AAD5LKJ4"/>
<dbReference type="GO" id="GO:0046872">
    <property type="term" value="F:metal ion binding"/>
    <property type="evidence" value="ECO:0007669"/>
    <property type="project" value="UniProtKB-KW"/>
</dbReference>
<evidence type="ECO:0000256" key="8">
    <source>
        <dbReference type="ARBA" id="ARBA00022932"/>
    </source>
</evidence>
<evidence type="ECO:0000256" key="9">
    <source>
        <dbReference type="ARBA" id="ARBA00023172"/>
    </source>
</evidence>
<dbReference type="InterPro" id="IPR001584">
    <property type="entry name" value="Integrase_cat-core"/>
</dbReference>
<dbReference type="Pfam" id="PF14223">
    <property type="entry name" value="Retrotran_gag_2"/>
    <property type="match status" value="1"/>
</dbReference>
<keyword evidence="6" id="KW-0229">DNA integration</keyword>
<dbReference type="GO" id="GO:0003887">
    <property type="term" value="F:DNA-directed DNA polymerase activity"/>
    <property type="evidence" value="ECO:0007669"/>
    <property type="project" value="UniProtKB-KW"/>
</dbReference>
<evidence type="ECO:0000313" key="11">
    <source>
        <dbReference type="EMBL" id="KAJ0401726.1"/>
    </source>
</evidence>
<keyword evidence="9" id="KW-0233">DNA recombination</keyword>
<dbReference type="GO" id="GO:0003964">
    <property type="term" value="F:RNA-directed DNA polymerase activity"/>
    <property type="evidence" value="ECO:0007669"/>
    <property type="project" value="UniProtKB-KW"/>
</dbReference>
<dbReference type="GO" id="GO:0003676">
    <property type="term" value="F:nucleic acid binding"/>
    <property type="evidence" value="ECO:0007669"/>
    <property type="project" value="InterPro"/>
</dbReference>
<accession>A0AAD5LKJ4</accession>
<dbReference type="GO" id="GO:0004519">
    <property type="term" value="F:endonuclease activity"/>
    <property type="evidence" value="ECO:0007669"/>
    <property type="project" value="UniProtKB-KW"/>
</dbReference>
<dbReference type="GO" id="GO:0006310">
    <property type="term" value="P:DNA recombination"/>
    <property type="evidence" value="ECO:0007669"/>
    <property type="project" value="UniProtKB-KW"/>
</dbReference>
<evidence type="ECO:0000256" key="1">
    <source>
        <dbReference type="ARBA" id="ARBA00022722"/>
    </source>
</evidence>
<dbReference type="EMBL" id="JAKCXM010000120">
    <property type="protein sequence ID" value="KAJ0401726.1"/>
    <property type="molecule type" value="Genomic_DNA"/>
</dbReference>
<dbReference type="GO" id="GO:0016787">
    <property type="term" value="F:hydrolase activity"/>
    <property type="evidence" value="ECO:0007669"/>
    <property type="project" value="UniProtKB-KW"/>
</dbReference>
<dbReference type="InterPro" id="IPR036397">
    <property type="entry name" value="RNaseH_sf"/>
</dbReference>
<evidence type="ECO:0000256" key="2">
    <source>
        <dbReference type="ARBA" id="ARBA00022723"/>
    </source>
</evidence>
<feature type="domain" description="Integrase catalytic" evidence="10">
    <location>
        <begin position="180"/>
        <end position="348"/>
    </location>
</feature>
<keyword evidence="1" id="KW-0540">Nuclease</keyword>
<dbReference type="PANTHER" id="PTHR42648:SF11">
    <property type="entry name" value="TRANSPOSON TY4-P GAG-POL POLYPROTEIN"/>
    <property type="match status" value="1"/>
</dbReference>
<evidence type="ECO:0000256" key="5">
    <source>
        <dbReference type="ARBA" id="ARBA00022842"/>
    </source>
</evidence>
<dbReference type="PROSITE" id="PS50994">
    <property type="entry name" value="INTEGRASE"/>
    <property type="match status" value="1"/>
</dbReference>
<dbReference type="InterPro" id="IPR039537">
    <property type="entry name" value="Retrotran_Ty1/copia-like"/>
</dbReference>
<comment type="caution">
    <text evidence="11">The sequence shown here is derived from an EMBL/GenBank/DDBJ whole genome shotgun (WGS) entry which is preliminary data.</text>
</comment>
<reference evidence="11" key="1">
    <citation type="submission" date="2021-12" db="EMBL/GenBank/DDBJ databases">
        <title>Prjna785345.</title>
        <authorList>
            <person name="Rujirawat T."/>
            <person name="Krajaejun T."/>
        </authorList>
    </citation>
    <scope>NUCLEOTIDE SEQUENCE</scope>
    <source>
        <strain evidence="11">Pi057C3</strain>
    </source>
</reference>
<keyword evidence="8" id="KW-0239">DNA-directed DNA polymerase</keyword>
<evidence type="ECO:0000313" key="12">
    <source>
        <dbReference type="Proteomes" id="UP001209570"/>
    </source>
</evidence>
<keyword evidence="5" id="KW-0460">Magnesium</keyword>
<keyword evidence="8" id="KW-0808">Transferase</keyword>
<evidence type="ECO:0000256" key="7">
    <source>
        <dbReference type="ARBA" id="ARBA00022918"/>
    </source>
</evidence>
<protein>
    <recommendedName>
        <fullName evidence="10">Integrase catalytic domain-containing protein</fullName>
    </recommendedName>
</protein>
<dbReference type="CDD" id="cd09272">
    <property type="entry name" value="RNase_HI_RT_Ty1"/>
    <property type="match status" value="1"/>
</dbReference>
<organism evidence="11 12">
    <name type="scientific">Pythium insidiosum</name>
    <name type="common">Pythiosis disease agent</name>
    <dbReference type="NCBI Taxonomy" id="114742"/>
    <lineage>
        <taxon>Eukaryota</taxon>
        <taxon>Sar</taxon>
        <taxon>Stramenopiles</taxon>
        <taxon>Oomycota</taxon>
        <taxon>Peronosporomycetes</taxon>
        <taxon>Pythiales</taxon>
        <taxon>Pythiaceae</taxon>
        <taxon>Pythium</taxon>
    </lineage>
</organism>
<proteinExistence type="predicted"/>
<dbReference type="InterPro" id="IPR012337">
    <property type="entry name" value="RNaseH-like_sf"/>
</dbReference>
<dbReference type="Proteomes" id="UP001209570">
    <property type="component" value="Unassembled WGS sequence"/>
</dbReference>
<keyword evidence="8" id="KW-0548">Nucleotidyltransferase</keyword>
<evidence type="ECO:0000256" key="4">
    <source>
        <dbReference type="ARBA" id="ARBA00022801"/>
    </source>
</evidence>
<evidence type="ECO:0000256" key="3">
    <source>
        <dbReference type="ARBA" id="ARBA00022759"/>
    </source>
</evidence>
<keyword evidence="12" id="KW-1185">Reference proteome</keyword>
<dbReference type="GO" id="GO:0015074">
    <property type="term" value="P:DNA integration"/>
    <property type="evidence" value="ECO:0007669"/>
    <property type="project" value="UniProtKB-KW"/>
</dbReference>
<gene>
    <name evidence="11" type="ORF">P43SY_003047</name>
</gene>
<keyword evidence="4" id="KW-0378">Hydrolase</keyword>